<proteinExistence type="inferred from homology"/>
<dbReference type="Gene3D" id="2.30.30.140">
    <property type="match status" value="1"/>
</dbReference>
<organism evidence="2 3">
    <name type="scientific">bacterium (Candidatus Blackallbacteria) CG17_big_fil_post_rev_8_21_14_2_50_48_46</name>
    <dbReference type="NCBI Taxonomy" id="2014261"/>
    <lineage>
        <taxon>Bacteria</taxon>
        <taxon>Candidatus Blackallbacteria</taxon>
    </lineage>
</organism>
<dbReference type="GO" id="GO:1902670">
    <property type="term" value="F:carbon dioxide binding"/>
    <property type="evidence" value="ECO:0007669"/>
    <property type="project" value="TreeGrafter"/>
</dbReference>
<evidence type="ECO:0000313" key="2">
    <source>
        <dbReference type="EMBL" id="PIW19481.1"/>
    </source>
</evidence>
<name>A0A2M7GBB5_9BACT</name>
<evidence type="ECO:0000256" key="1">
    <source>
        <dbReference type="ARBA" id="ARBA00006018"/>
    </source>
</evidence>
<sequence>MCLAIPGEILEILDPEDLLRPARVAFGSMRKQVSLAYVPEAQIGDFVLVHVGFALTVLDAAEAERTLTALTELGALEENEIPD</sequence>
<comment type="caution">
    <text evidence="2">The sequence shown here is derived from an EMBL/GenBank/DDBJ whole genome shotgun (WGS) entry which is preliminary data.</text>
</comment>
<comment type="similarity">
    <text evidence="1">Belongs to the HupF/HypC family.</text>
</comment>
<evidence type="ECO:0000313" key="3">
    <source>
        <dbReference type="Proteomes" id="UP000231019"/>
    </source>
</evidence>
<reference evidence="2 3" key="1">
    <citation type="submission" date="2017-09" db="EMBL/GenBank/DDBJ databases">
        <title>Depth-based differentiation of microbial function through sediment-hosted aquifers and enrichment of novel symbionts in the deep terrestrial subsurface.</title>
        <authorList>
            <person name="Probst A.J."/>
            <person name="Ladd B."/>
            <person name="Jarett J.K."/>
            <person name="Geller-Mcgrath D.E."/>
            <person name="Sieber C.M."/>
            <person name="Emerson J.B."/>
            <person name="Anantharaman K."/>
            <person name="Thomas B.C."/>
            <person name="Malmstrom R."/>
            <person name="Stieglmeier M."/>
            <person name="Klingl A."/>
            <person name="Woyke T."/>
            <person name="Ryan C.M."/>
            <person name="Banfield J.F."/>
        </authorList>
    </citation>
    <scope>NUCLEOTIDE SEQUENCE [LARGE SCALE GENOMIC DNA]</scope>
    <source>
        <strain evidence="2">CG17_big_fil_post_rev_8_21_14_2_50_48_46</strain>
    </source>
</reference>
<dbReference type="InterPro" id="IPR001109">
    <property type="entry name" value="Hydrogenase_HupF/HypC"/>
</dbReference>
<dbReference type="GO" id="GO:0051604">
    <property type="term" value="P:protein maturation"/>
    <property type="evidence" value="ECO:0007669"/>
    <property type="project" value="TreeGrafter"/>
</dbReference>
<dbReference type="PRINTS" id="PR00445">
    <property type="entry name" value="HUPFHYPC"/>
</dbReference>
<dbReference type="Pfam" id="PF01455">
    <property type="entry name" value="HupF_HypC"/>
    <property type="match status" value="1"/>
</dbReference>
<protein>
    <submittedName>
        <fullName evidence="2">HypC/HybG/HupF family hydrogenase formation chaperone</fullName>
    </submittedName>
</protein>
<dbReference type="NCBIfam" id="TIGR00074">
    <property type="entry name" value="hypC_hupF"/>
    <property type="match status" value="1"/>
</dbReference>
<dbReference type="Proteomes" id="UP000231019">
    <property type="component" value="Unassembled WGS sequence"/>
</dbReference>
<dbReference type="EMBL" id="PFFQ01000004">
    <property type="protein sequence ID" value="PIW19481.1"/>
    <property type="molecule type" value="Genomic_DNA"/>
</dbReference>
<dbReference type="PANTHER" id="PTHR35177:SF2">
    <property type="entry name" value="HYDROGENASE MATURATION FACTOR HYBG"/>
    <property type="match status" value="1"/>
</dbReference>
<gene>
    <name evidence="2" type="primary">hypC</name>
    <name evidence="2" type="ORF">COW36_01180</name>
</gene>
<accession>A0A2M7GBB5</accession>
<dbReference type="PANTHER" id="PTHR35177">
    <property type="entry name" value="HYDROGENASE MATURATION FACTOR HYBG"/>
    <property type="match status" value="1"/>
</dbReference>
<dbReference type="AlphaFoldDB" id="A0A2M7GBB5"/>
<dbReference type="GO" id="GO:0005506">
    <property type="term" value="F:iron ion binding"/>
    <property type="evidence" value="ECO:0007669"/>
    <property type="project" value="TreeGrafter"/>
</dbReference>
<dbReference type="SUPFAM" id="SSF159127">
    <property type="entry name" value="HupF/HypC-like"/>
    <property type="match status" value="1"/>
</dbReference>